<dbReference type="AlphaFoldDB" id="A0A0A8YW94"/>
<name>A0A0A8YW94_ARUDO</name>
<dbReference type="EMBL" id="GBRH01267034">
    <property type="protein sequence ID" value="JAD30861.1"/>
    <property type="molecule type" value="Transcribed_RNA"/>
</dbReference>
<reference evidence="1" key="1">
    <citation type="submission" date="2014-09" db="EMBL/GenBank/DDBJ databases">
        <authorList>
            <person name="Magalhaes I.L.F."/>
            <person name="Oliveira U."/>
            <person name="Santos F.R."/>
            <person name="Vidigal T.H.D.A."/>
            <person name="Brescovit A.D."/>
            <person name="Santos A.J."/>
        </authorList>
    </citation>
    <scope>NUCLEOTIDE SEQUENCE</scope>
    <source>
        <tissue evidence="1">Shoot tissue taken approximately 20 cm above the soil surface</tissue>
    </source>
</reference>
<reference evidence="1" key="2">
    <citation type="journal article" date="2015" name="Data Brief">
        <title>Shoot transcriptome of the giant reed, Arundo donax.</title>
        <authorList>
            <person name="Barrero R.A."/>
            <person name="Guerrero F.D."/>
            <person name="Moolhuijzen P."/>
            <person name="Goolsby J.A."/>
            <person name="Tidwell J."/>
            <person name="Bellgard S.E."/>
            <person name="Bellgard M.I."/>
        </authorList>
    </citation>
    <scope>NUCLEOTIDE SEQUENCE</scope>
    <source>
        <tissue evidence="1">Shoot tissue taken approximately 20 cm above the soil surface</tissue>
    </source>
</reference>
<protein>
    <submittedName>
        <fullName evidence="1">Uncharacterized protein</fullName>
    </submittedName>
</protein>
<proteinExistence type="predicted"/>
<organism evidence="1">
    <name type="scientific">Arundo donax</name>
    <name type="common">Giant reed</name>
    <name type="synonym">Donax arundinaceus</name>
    <dbReference type="NCBI Taxonomy" id="35708"/>
    <lineage>
        <taxon>Eukaryota</taxon>
        <taxon>Viridiplantae</taxon>
        <taxon>Streptophyta</taxon>
        <taxon>Embryophyta</taxon>
        <taxon>Tracheophyta</taxon>
        <taxon>Spermatophyta</taxon>
        <taxon>Magnoliopsida</taxon>
        <taxon>Liliopsida</taxon>
        <taxon>Poales</taxon>
        <taxon>Poaceae</taxon>
        <taxon>PACMAD clade</taxon>
        <taxon>Arundinoideae</taxon>
        <taxon>Arundineae</taxon>
        <taxon>Arundo</taxon>
    </lineage>
</organism>
<sequence>MVVHPRPEHPLVDVLEQPALPVAATPTKTRKIMLQ</sequence>
<accession>A0A0A8YW94</accession>
<evidence type="ECO:0000313" key="1">
    <source>
        <dbReference type="EMBL" id="JAD30861.1"/>
    </source>
</evidence>